<dbReference type="InterPro" id="IPR029306">
    <property type="entry name" value="RNF111_N"/>
</dbReference>
<gene>
    <name evidence="15" type="primary">ARK2N</name>
</gene>
<dbReference type="Gene3D" id="3.30.40.10">
    <property type="entry name" value="Zinc/RING finger domain, C3HC4 (zinc finger)"/>
    <property type="match status" value="1"/>
</dbReference>
<organism evidence="15 16">
    <name type="scientific">Canis lupus familiaris</name>
    <name type="common">Dog</name>
    <name type="synonym">Canis familiaris</name>
    <dbReference type="NCBI Taxonomy" id="9615"/>
    <lineage>
        <taxon>Eukaryota</taxon>
        <taxon>Metazoa</taxon>
        <taxon>Chordata</taxon>
        <taxon>Craniata</taxon>
        <taxon>Vertebrata</taxon>
        <taxon>Euteleostomi</taxon>
        <taxon>Mammalia</taxon>
        <taxon>Eutheria</taxon>
        <taxon>Laurasiatheria</taxon>
        <taxon>Carnivora</taxon>
        <taxon>Caniformia</taxon>
        <taxon>Canidae</taxon>
        <taxon>Canis</taxon>
    </lineage>
</organism>
<keyword evidence="10" id="KW-0862">Zinc</keyword>
<dbReference type="InterPro" id="IPR001841">
    <property type="entry name" value="Znf_RING"/>
</dbReference>
<feature type="region of interest" description="Disordered" evidence="13">
    <location>
        <begin position="1"/>
        <end position="48"/>
    </location>
</feature>
<dbReference type="InterPro" id="IPR011016">
    <property type="entry name" value="Znf_RING-CH"/>
</dbReference>
<evidence type="ECO:0000256" key="10">
    <source>
        <dbReference type="ARBA" id="ARBA00022833"/>
    </source>
</evidence>
<keyword evidence="6" id="KW-0808">Transferase</keyword>
<comment type="subcellular location">
    <subcellularLocation>
        <location evidence="2">Nucleus</location>
        <location evidence="2">PML body</location>
    </subcellularLocation>
</comment>
<accession>A0A8C0QAY0</accession>
<keyword evidence="11" id="KW-0539">Nucleus</keyword>
<dbReference type="SUPFAM" id="SSF57850">
    <property type="entry name" value="RING/U-box"/>
    <property type="match status" value="1"/>
</dbReference>
<keyword evidence="8 12" id="KW-0863">Zinc-finger</keyword>
<evidence type="ECO:0000256" key="7">
    <source>
        <dbReference type="ARBA" id="ARBA00022723"/>
    </source>
</evidence>
<keyword evidence="9" id="KW-0833">Ubl conjugation pathway</keyword>
<feature type="region of interest" description="Disordered" evidence="13">
    <location>
        <begin position="647"/>
        <end position="668"/>
    </location>
</feature>
<feature type="compositionally biased region" description="Basic residues" evidence="13">
    <location>
        <begin position="169"/>
        <end position="182"/>
    </location>
</feature>
<feature type="compositionally biased region" description="Basic and acidic residues" evidence="13">
    <location>
        <begin position="655"/>
        <end position="664"/>
    </location>
</feature>
<feature type="domain" description="RING-type" evidence="14">
    <location>
        <begin position="674"/>
        <end position="715"/>
    </location>
</feature>
<evidence type="ECO:0000256" key="8">
    <source>
        <dbReference type="ARBA" id="ARBA00022771"/>
    </source>
</evidence>
<name>A0A8C0QAY0_CANLF</name>
<dbReference type="FunFam" id="3.30.40.10:FF:000058">
    <property type="entry name" value="E3 ubiquitin-protein ligase Arkadia isoform X4"/>
    <property type="match status" value="1"/>
</dbReference>
<dbReference type="InterPro" id="IPR013083">
    <property type="entry name" value="Znf_RING/FYVE/PHD"/>
</dbReference>
<evidence type="ECO:0000256" key="2">
    <source>
        <dbReference type="ARBA" id="ARBA00004322"/>
    </source>
</evidence>
<dbReference type="Pfam" id="PF13639">
    <property type="entry name" value="zf-RING_2"/>
    <property type="match status" value="1"/>
</dbReference>
<dbReference type="PROSITE" id="PS50089">
    <property type="entry name" value="ZF_RING_2"/>
    <property type="match status" value="1"/>
</dbReference>
<evidence type="ECO:0000259" key="14">
    <source>
        <dbReference type="PROSITE" id="PS50089"/>
    </source>
</evidence>
<dbReference type="AlphaFoldDB" id="A0A8C0QAY0"/>
<feature type="region of interest" description="Disordered" evidence="13">
    <location>
        <begin position="62"/>
        <end position="182"/>
    </location>
</feature>
<feature type="compositionally biased region" description="Basic and acidic residues" evidence="13">
    <location>
        <begin position="23"/>
        <end position="32"/>
    </location>
</feature>
<proteinExistence type="inferred from homology"/>
<evidence type="ECO:0000256" key="1">
    <source>
        <dbReference type="ARBA" id="ARBA00000900"/>
    </source>
</evidence>
<comment type="catalytic activity">
    <reaction evidence="1">
        <text>S-ubiquitinyl-[E2 ubiquitin-conjugating enzyme]-L-cysteine + [acceptor protein]-L-lysine = [E2 ubiquitin-conjugating enzyme]-L-cysteine + N(6)-ubiquitinyl-[acceptor protein]-L-lysine.</text>
        <dbReference type="EC" id="2.3.2.27"/>
    </reaction>
</comment>
<dbReference type="SMART" id="SM00184">
    <property type="entry name" value="RING"/>
    <property type="match status" value="1"/>
</dbReference>
<dbReference type="CDD" id="cd16682">
    <property type="entry name" value="RING-H2_RNF165"/>
    <property type="match status" value="1"/>
</dbReference>
<dbReference type="EC" id="2.3.2.27" evidence="4"/>
<dbReference type="GO" id="GO:0016605">
    <property type="term" value="C:PML body"/>
    <property type="evidence" value="ECO:0007669"/>
    <property type="project" value="UniProtKB-SubCell"/>
</dbReference>
<evidence type="ECO:0000256" key="5">
    <source>
        <dbReference type="ARBA" id="ARBA00022473"/>
    </source>
</evidence>
<feature type="compositionally biased region" description="Basic and acidic residues" evidence="13">
    <location>
        <begin position="1"/>
        <end position="12"/>
    </location>
</feature>
<feature type="region of interest" description="Disordered" evidence="13">
    <location>
        <begin position="197"/>
        <end position="256"/>
    </location>
</feature>
<dbReference type="Ensembl" id="ENSCAFT00040009574.1">
    <property type="protein sequence ID" value="ENSCAFP00040008296.1"/>
    <property type="gene ID" value="ENSCAFG00040005105.1"/>
</dbReference>
<keyword evidence="7" id="KW-0479">Metal-binding</keyword>
<comment type="similarity">
    <text evidence="3">Belongs to the Arkadia family.</text>
</comment>
<evidence type="ECO:0000256" key="11">
    <source>
        <dbReference type="ARBA" id="ARBA00023242"/>
    </source>
</evidence>
<evidence type="ECO:0000256" key="12">
    <source>
        <dbReference type="PROSITE-ProRule" id="PRU00175"/>
    </source>
</evidence>
<keyword evidence="5" id="KW-0217">Developmental protein</keyword>
<feature type="compositionally biased region" description="Low complexity" evidence="13">
    <location>
        <begin position="203"/>
        <end position="219"/>
    </location>
</feature>
<dbReference type="Pfam" id="PF15303">
    <property type="entry name" value="RNF111_N"/>
    <property type="match status" value="1"/>
</dbReference>
<sequence>MKMEEAVGKVEELIESEVPPKASEQDTAKEEDGSVELESQVQKDGVVDSTVLSSMPCLLMELRRDSSESQLASTESDKPTTGRVYESDSSNHCMLSPSSSGHLADSDTLSSAEENEPSQAETAVEGDPSGVSGATVGRKSRRSRSESETSTMAAKKNRQSSDKQNGRVAKVKGHRSQKHKERIRLLRQKREAAARKKYNLLQDSSTSDSDLTCDSSTSSSDDDEEVSGSSKTITAEIPDGPPVVAHYDMSDTSSDPEVVNVDNLLAAAVVQEHSNSVGGQDTGATWRTSGLLEELNAEAGHLDPGFLASDKTSTGNAPLNEEINIASSDSEVEIVGVQEHARCVHPRGGVIQSVSSWKHGSGTQYVSSRQTQSWTAVTPQQTWASPAEVVDLTLDEDSRRAPFQRSQHPHATSCRHFHLGPPQPQQLAPDFPLAHPVQSQPGLSPHMAPAHQHSGTLHQSLTPLPTLQFQDVTGPSFLPQALHQQYLLQQQLLEAQHRRLVSHPRRSQERVSVHPHRLHPSFDFGHQLQTPQPRYLAEGTDWDLSVDAGLSPAQFQVRPIPQHYQHYLATPRMHHFPRNSSSTQMVVHEIRNYPYPQLHFLALQGLNPSRHTSAVRESYEELLQLEDRLGNVTRGAVQNTIERFTFPHKYKKRRPQDGKGKKEEGEESDTDEKCTICLSMLEDGEDVRRLPCMHLFHQLCVDQWLAMSKKCPICRVDIETQLGADS</sequence>
<dbReference type="Proteomes" id="UP000694542">
    <property type="component" value="Chromosome 7"/>
</dbReference>
<evidence type="ECO:0000313" key="15">
    <source>
        <dbReference type="Ensembl" id="ENSCAFP00040008296.1"/>
    </source>
</evidence>
<dbReference type="InterPro" id="IPR051073">
    <property type="entry name" value="ZNRF3_Arkadia_E3_ligases"/>
</dbReference>
<evidence type="ECO:0000256" key="13">
    <source>
        <dbReference type="SAM" id="MobiDB-lite"/>
    </source>
</evidence>
<evidence type="ECO:0000256" key="9">
    <source>
        <dbReference type="ARBA" id="ARBA00022786"/>
    </source>
</evidence>
<evidence type="ECO:0000256" key="3">
    <source>
        <dbReference type="ARBA" id="ARBA00007622"/>
    </source>
</evidence>
<evidence type="ECO:0000313" key="16">
    <source>
        <dbReference type="Proteomes" id="UP000694542"/>
    </source>
</evidence>
<evidence type="ECO:0000256" key="6">
    <source>
        <dbReference type="ARBA" id="ARBA00022679"/>
    </source>
</evidence>
<reference evidence="15" key="1">
    <citation type="submission" date="2018-10" db="EMBL/GenBank/DDBJ databases">
        <title>De novo assembly of a Great Dane genome.</title>
        <authorList>
            <person name="Kidd J.M."/>
            <person name="Pendleton A.L."/>
            <person name="Shen F."/>
            <person name="Emery S."/>
        </authorList>
    </citation>
    <scope>NUCLEOTIDE SEQUENCE [LARGE SCALE GENOMIC DNA]</scope>
    <source>
        <strain evidence="15">Great Dane</strain>
    </source>
</reference>
<dbReference type="SMART" id="SM00744">
    <property type="entry name" value="RINGv"/>
    <property type="match status" value="1"/>
</dbReference>
<evidence type="ECO:0000256" key="4">
    <source>
        <dbReference type="ARBA" id="ARBA00012483"/>
    </source>
</evidence>
<reference evidence="15" key="2">
    <citation type="submission" date="2025-08" db="UniProtKB">
        <authorList>
            <consortium name="Ensembl"/>
        </authorList>
    </citation>
    <scope>IDENTIFICATION</scope>
</reference>
<protein>
    <recommendedName>
        <fullName evidence="4">RING-type E3 ubiquitin transferase</fullName>
        <ecNumber evidence="4">2.3.2.27</ecNumber>
    </recommendedName>
</protein>
<dbReference type="PANTHER" id="PTHR16200">
    <property type="entry name" value="RING ZINC FINGER"/>
    <property type="match status" value="1"/>
</dbReference>
<feature type="compositionally biased region" description="Polar residues" evidence="13">
    <location>
        <begin position="87"/>
        <end position="121"/>
    </location>
</feature>
<feature type="region of interest" description="Disordered" evidence="13">
    <location>
        <begin position="400"/>
        <end position="458"/>
    </location>
</feature>
<dbReference type="GO" id="GO:0008270">
    <property type="term" value="F:zinc ion binding"/>
    <property type="evidence" value="ECO:0007669"/>
    <property type="project" value="UniProtKB-KW"/>
</dbReference>
<dbReference type="GO" id="GO:0061630">
    <property type="term" value="F:ubiquitin protein ligase activity"/>
    <property type="evidence" value="ECO:0007669"/>
    <property type="project" value="UniProtKB-EC"/>
</dbReference>